<dbReference type="EMBL" id="BSUJ01000002">
    <property type="protein sequence ID" value="GMA21973.1"/>
    <property type="molecule type" value="Genomic_DNA"/>
</dbReference>
<name>A0ABQ6HTW3_9MICO</name>
<comment type="caution">
    <text evidence="3">The sequence shown here is derived from an EMBL/GenBank/DDBJ whole genome shotgun (WGS) entry which is preliminary data.</text>
</comment>
<protein>
    <recommendedName>
        <fullName evidence="5">Major facilitator superfamily (MFS) profile domain-containing protein</fullName>
    </recommendedName>
</protein>
<gene>
    <name evidence="2" type="ORF">GCM10025862_17280</name>
    <name evidence="3" type="ORF">GCM10025862_39940</name>
</gene>
<proteinExistence type="predicted"/>
<evidence type="ECO:0000313" key="4">
    <source>
        <dbReference type="Proteomes" id="UP001157109"/>
    </source>
</evidence>
<keyword evidence="4" id="KW-1185">Reference proteome</keyword>
<accession>A0ABQ6HTW3</accession>
<sequence length="92" mass="9579">MTMASTKERGTEKSAPDRQHGLFGAVTGTALEWYDWGIYGTFAPFFSTQLFPGNHVPSCSPPGSPSSSGSSPARSVAGTSARCPTHSVASAR</sequence>
<dbReference type="EMBL" id="BSUJ01000001">
    <property type="protein sequence ID" value="GMA19707.1"/>
    <property type="molecule type" value="Genomic_DNA"/>
</dbReference>
<evidence type="ECO:0008006" key="5">
    <source>
        <dbReference type="Google" id="ProtNLM"/>
    </source>
</evidence>
<evidence type="ECO:0000256" key="1">
    <source>
        <dbReference type="SAM" id="MobiDB-lite"/>
    </source>
</evidence>
<dbReference type="Proteomes" id="UP001157109">
    <property type="component" value="Unassembled WGS sequence"/>
</dbReference>
<evidence type="ECO:0000313" key="2">
    <source>
        <dbReference type="EMBL" id="GMA19707.1"/>
    </source>
</evidence>
<feature type="region of interest" description="Disordered" evidence="1">
    <location>
        <begin position="1"/>
        <end position="21"/>
    </location>
</feature>
<reference evidence="3" key="3">
    <citation type="submission" date="2023-02" db="EMBL/GenBank/DDBJ databases">
        <authorList>
            <person name="Sun Q."/>
            <person name="Mori K."/>
        </authorList>
    </citation>
    <scope>NUCLEOTIDE SEQUENCE</scope>
    <source>
        <strain evidence="3">NBRC 105830</strain>
    </source>
</reference>
<organism evidence="3 4">
    <name type="scientific">Arsenicicoccus piscis</name>
    <dbReference type="NCBI Taxonomy" id="673954"/>
    <lineage>
        <taxon>Bacteria</taxon>
        <taxon>Bacillati</taxon>
        <taxon>Actinomycetota</taxon>
        <taxon>Actinomycetes</taxon>
        <taxon>Micrococcales</taxon>
        <taxon>Intrasporangiaceae</taxon>
        <taxon>Arsenicicoccus</taxon>
    </lineage>
</organism>
<reference evidence="3" key="1">
    <citation type="journal article" date="2014" name="Int. J. Syst. Evol. Microbiol.">
        <title>Complete genome of a new Firmicutes species belonging to the dominant human colonic microbiota ('Ruminococcus bicirculans') reveals two chromosomes and a selective capacity to utilize plant glucans.</title>
        <authorList>
            <consortium name="NISC Comparative Sequencing Program"/>
            <person name="Wegmann U."/>
            <person name="Louis P."/>
            <person name="Goesmann A."/>
            <person name="Henrissat B."/>
            <person name="Duncan S.H."/>
            <person name="Flint H.J."/>
        </authorList>
    </citation>
    <scope>NUCLEOTIDE SEQUENCE</scope>
    <source>
        <strain evidence="3">NBRC 105830</strain>
    </source>
</reference>
<dbReference type="RefSeq" id="WP_284284472.1">
    <property type="nucleotide sequence ID" value="NZ_BSUJ01000001.1"/>
</dbReference>
<evidence type="ECO:0000313" key="3">
    <source>
        <dbReference type="EMBL" id="GMA21973.1"/>
    </source>
</evidence>
<feature type="region of interest" description="Disordered" evidence="1">
    <location>
        <begin position="54"/>
        <end position="92"/>
    </location>
</feature>
<reference evidence="4" key="2">
    <citation type="journal article" date="2019" name="Int. J. Syst. Evol. Microbiol.">
        <title>The Global Catalogue of Microorganisms (GCM) 10K type strain sequencing project: providing services to taxonomists for standard genome sequencing and annotation.</title>
        <authorList>
            <consortium name="The Broad Institute Genomics Platform"/>
            <consortium name="The Broad Institute Genome Sequencing Center for Infectious Disease"/>
            <person name="Wu L."/>
            <person name="Ma J."/>
        </authorList>
    </citation>
    <scope>NUCLEOTIDE SEQUENCE [LARGE SCALE GENOMIC DNA]</scope>
    <source>
        <strain evidence="4">NBRC 105830</strain>
    </source>
</reference>
<feature type="compositionally biased region" description="Basic and acidic residues" evidence="1">
    <location>
        <begin position="1"/>
        <end position="20"/>
    </location>
</feature>